<evidence type="ECO:0000256" key="6">
    <source>
        <dbReference type="ARBA" id="ARBA00022840"/>
    </source>
</evidence>
<reference evidence="12 13" key="1">
    <citation type="submission" date="2023-08" db="EMBL/GenBank/DDBJ databases">
        <title>Complete genome sequence of Geobacillus thermodenitrificans K1041, a genetically tractable strain representative of the genus Geobacillus.</title>
        <authorList>
            <person name="Kani S."/>
            <person name="Suzuki H."/>
        </authorList>
    </citation>
    <scope>NUCLEOTIDE SEQUENCE [LARGE SCALE GENOMIC DNA]</scope>
    <source>
        <strain evidence="12 13">K1041</strain>
    </source>
</reference>
<evidence type="ECO:0000256" key="9">
    <source>
        <dbReference type="ARBA" id="ARBA00044969"/>
    </source>
</evidence>
<keyword evidence="6" id="KW-0067">ATP-binding</keyword>
<dbReference type="PANTHER" id="PTHR30153">
    <property type="entry name" value="REPLICATIVE DNA HELICASE DNAB"/>
    <property type="match status" value="1"/>
</dbReference>
<organism evidence="12 13">
    <name type="scientific">Geobacillus thermodenitrificans</name>
    <dbReference type="NCBI Taxonomy" id="33940"/>
    <lineage>
        <taxon>Bacteria</taxon>
        <taxon>Bacillati</taxon>
        <taxon>Bacillota</taxon>
        <taxon>Bacilli</taxon>
        <taxon>Bacillales</taxon>
        <taxon>Anoxybacillaceae</taxon>
        <taxon>Geobacillus</taxon>
    </lineage>
</organism>
<keyword evidence="5" id="KW-0347">Helicase</keyword>
<dbReference type="EC" id="5.6.2.3" evidence="9"/>
<dbReference type="Gene3D" id="3.40.50.300">
    <property type="entry name" value="P-loop containing nucleotide triphosphate hydrolases"/>
    <property type="match status" value="1"/>
</dbReference>
<dbReference type="InterPro" id="IPR036185">
    <property type="entry name" value="DNA_heli_DnaB-like_N_sf"/>
</dbReference>
<evidence type="ECO:0000256" key="3">
    <source>
        <dbReference type="ARBA" id="ARBA00022741"/>
    </source>
</evidence>
<evidence type="ECO:0000256" key="10">
    <source>
        <dbReference type="ARBA" id="ARBA00048954"/>
    </source>
</evidence>
<dbReference type="SUPFAM" id="SSF52540">
    <property type="entry name" value="P-loop containing nucleoside triphosphate hydrolases"/>
    <property type="match status" value="1"/>
</dbReference>
<keyword evidence="8" id="KW-0413">Isomerase</keyword>
<evidence type="ECO:0000256" key="2">
    <source>
        <dbReference type="ARBA" id="ARBA00022705"/>
    </source>
</evidence>
<evidence type="ECO:0000313" key="13">
    <source>
        <dbReference type="Proteomes" id="UP001297580"/>
    </source>
</evidence>
<dbReference type="Proteomes" id="UP001297580">
    <property type="component" value="Chromosome"/>
</dbReference>
<dbReference type="InterPro" id="IPR027417">
    <property type="entry name" value="P-loop_NTPase"/>
</dbReference>
<dbReference type="InterPro" id="IPR007694">
    <property type="entry name" value="DNA_helicase_DnaB-like_C"/>
</dbReference>
<dbReference type="PANTHER" id="PTHR30153:SF2">
    <property type="entry name" value="REPLICATIVE DNA HELICASE"/>
    <property type="match status" value="1"/>
</dbReference>
<evidence type="ECO:0000256" key="1">
    <source>
        <dbReference type="ARBA" id="ARBA00008428"/>
    </source>
</evidence>
<protein>
    <recommendedName>
        <fullName evidence="9">DNA 5'-3' helicase</fullName>
        <ecNumber evidence="9">5.6.2.3</ecNumber>
    </recommendedName>
</protein>
<dbReference type="InterPro" id="IPR016136">
    <property type="entry name" value="DNA_helicase_N/primase_C"/>
</dbReference>
<proteinExistence type="inferred from homology"/>
<accession>A0ABY9Q7V9</accession>
<keyword evidence="13" id="KW-1185">Reference proteome</keyword>
<dbReference type="CDD" id="cd00984">
    <property type="entry name" value="DnaB_C"/>
    <property type="match status" value="1"/>
</dbReference>
<dbReference type="PROSITE" id="PS51199">
    <property type="entry name" value="SF4_HELICASE"/>
    <property type="match status" value="1"/>
</dbReference>
<keyword evidence="7" id="KW-0238">DNA-binding</keyword>
<comment type="catalytic activity">
    <reaction evidence="10">
        <text>ATP + H2O = ADP + phosphate + H(+)</text>
        <dbReference type="Rhea" id="RHEA:13065"/>
        <dbReference type="ChEBI" id="CHEBI:15377"/>
        <dbReference type="ChEBI" id="CHEBI:15378"/>
        <dbReference type="ChEBI" id="CHEBI:30616"/>
        <dbReference type="ChEBI" id="CHEBI:43474"/>
        <dbReference type="ChEBI" id="CHEBI:456216"/>
        <dbReference type="EC" id="5.6.2.3"/>
    </reaction>
</comment>
<dbReference type="Pfam" id="PF03796">
    <property type="entry name" value="DnaB_C"/>
    <property type="match status" value="1"/>
</dbReference>
<evidence type="ECO:0000313" key="12">
    <source>
        <dbReference type="EMBL" id="WMV75010.1"/>
    </source>
</evidence>
<feature type="domain" description="SF4 helicase" evidence="11">
    <location>
        <begin position="149"/>
        <end position="416"/>
    </location>
</feature>
<evidence type="ECO:0000256" key="8">
    <source>
        <dbReference type="ARBA" id="ARBA00023235"/>
    </source>
</evidence>
<keyword evidence="4" id="KW-0378">Hydrolase</keyword>
<dbReference type="Gene3D" id="1.10.860.10">
    <property type="entry name" value="DNAb Helicase, Chain A"/>
    <property type="match status" value="1"/>
</dbReference>
<keyword evidence="3" id="KW-0547">Nucleotide-binding</keyword>
<dbReference type="RefSeq" id="WP_236934285.1">
    <property type="nucleotide sequence ID" value="NZ_CP133461.1"/>
</dbReference>
<comment type="similarity">
    <text evidence="1">Belongs to the helicase family. DnaB subfamily.</text>
</comment>
<gene>
    <name evidence="12" type="ORF">HSX42_12000</name>
</gene>
<dbReference type="SUPFAM" id="SSF48024">
    <property type="entry name" value="N-terminal domain of DnaB helicase"/>
    <property type="match status" value="1"/>
</dbReference>
<dbReference type="InterPro" id="IPR007693">
    <property type="entry name" value="DNA_helicase_DnaB-like_N"/>
</dbReference>
<keyword evidence="2" id="KW-0235">DNA replication</keyword>
<dbReference type="EMBL" id="CP133461">
    <property type="protein sequence ID" value="WMV75010.1"/>
    <property type="molecule type" value="Genomic_DNA"/>
</dbReference>
<evidence type="ECO:0000256" key="4">
    <source>
        <dbReference type="ARBA" id="ARBA00022801"/>
    </source>
</evidence>
<name>A0ABY9Q7V9_GEOTD</name>
<evidence type="ECO:0000259" key="11">
    <source>
        <dbReference type="PROSITE" id="PS51199"/>
    </source>
</evidence>
<evidence type="ECO:0000256" key="5">
    <source>
        <dbReference type="ARBA" id="ARBA00022806"/>
    </source>
</evidence>
<evidence type="ECO:0000256" key="7">
    <source>
        <dbReference type="ARBA" id="ARBA00023125"/>
    </source>
</evidence>
<dbReference type="Pfam" id="PF00772">
    <property type="entry name" value="DnaB"/>
    <property type="match status" value="1"/>
</dbReference>
<sequence length="416" mass="47289">MSVEAEKAVLGTFLECPYLLKETVLTETHFSDPKHRKLFAAMKRIAQQGDEPDIVTLSTTEDVADFGGLSYLNEVSAFANETKFDQYEVLVLDEWKEREKRRILVVAAQENWDIDKITTALTRLNEGRITDHHDISDLLHEVAEAPWTPTERKMGAPSGISELDKMLNGFNDGDSIILAARPSMGKTDFMIHFAKSVGWHGYLPIVFSLEMAADKIRDRLIGSIGGFNRMKLRNPYHDLSEEQKRMWIEVIGKASETRMQIFDGAGQSIADIRSKIRKSINRFPDRKPVVFIDYLTLIRPERYYGGNMHLQVTEISRAIKETAKEFSCPIITLAQLSRDVEKRSDKRPLMSDIRESGSIEQDADVVIFLYRDSYYNAEADPRVAEVIVAKSRNGAVGTVRVSYNRNTGVIQDLYRS</sequence>